<dbReference type="RefSeq" id="WP_179169955.1">
    <property type="nucleotide sequence ID" value="NZ_CP058529.1"/>
</dbReference>
<sequence>MSRGDSYPGEGSDEERTEEAGRADGGASGDEKPEEPKEIEEPDIPEWEDEYLDRVANDLKFNYDLRKDERVVGERFPLYGRLRMENRKKFIHESINYANHAIEEHLFVRRADAVGTAMLERYVELAHDLADDRIDPDEEHQSTDFTFVVVAPNVSEDVRSFVSGFRDRTLIKFGYYGHYEVNLVVVAPEAEEHVASRNADVWRAFVHWADPDEGRSDGLLSRLSGLFGR</sequence>
<feature type="compositionally biased region" description="Acidic residues" evidence="1">
    <location>
        <begin position="37"/>
        <end position="48"/>
    </location>
</feature>
<evidence type="ECO:0000259" key="2">
    <source>
        <dbReference type="Pfam" id="PF26226"/>
    </source>
</evidence>
<dbReference type="InterPro" id="IPR058365">
    <property type="entry name" value="DUF8052"/>
</dbReference>
<evidence type="ECO:0000313" key="3">
    <source>
        <dbReference type="EMBL" id="QLG28380.1"/>
    </source>
</evidence>
<dbReference type="Pfam" id="PF26226">
    <property type="entry name" value="DUF8052"/>
    <property type="match status" value="1"/>
</dbReference>
<evidence type="ECO:0000313" key="4">
    <source>
        <dbReference type="Proteomes" id="UP000509750"/>
    </source>
</evidence>
<feature type="domain" description="DUF8052" evidence="2">
    <location>
        <begin position="49"/>
        <end position="205"/>
    </location>
</feature>
<dbReference type="Proteomes" id="UP000509750">
    <property type="component" value="Chromosome"/>
</dbReference>
<keyword evidence="4" id="KW-1185">Reference proteome</keyword>
<dbReference type="AlphaFoldDB" id="A0A7D5KV43"/>
<feature type="region of interest" description="Disordered" evidence="1">
    <location>
        <begin position="1"/>
        <end position="48"/>
    </location>
</feature>
<dbReference type="EMBL" id="CP058529">
    <property type="protein sequence ID" value="QLG28380.1"/>
    <property type="molecule type" value="Genomic_DNA"/>
</dbReference>
<accession>A0A7D5KV43</accession>
<evidence type="ECO:0000256" key="1">
    <source>
        <dbReference type="SAM" id="MobiDB-lite"/>
    </source>
</evidence>
<dbReference type="KEGG" id="halg:HUG10_12845"/>
<organism evidence="3 4">
    <name type="scientific">Halorarum halophilum</name>
    <dbReference type="NCBI Taxonomy" id="2743090"/>
    <lineage>
        <taxon>Archaea</taxon>
        <taxon>Methanobacteriati</taxon>
        <taxon>Methanobacteriota</taxon>
        <taxon>Stenosarchaea group</taxon>
        <taxon>Halobacteria</taxon>
        <taxon>Halobacteriales</taxon>
        <taxon>Haloferacaceae</taxon>
        <taxon>Halorarum</taxon>
    </lineage>
</organism>
<reference evidence="3 4" key="1">
    <citation type="submission" date="2020-07" db="EMBL/GenBank/DDBJ databases">
        <title>Gai3-2, isolated from salt lake.</title>
        <authorList>
            <person name="Cui H."/>
            <person name="Shi X."/>
        </authorList>
    </citation>
    <scope>NUCLEOTIDE SEQUENCE [LARGE SCALE GENOMIC DNA]</scope>
    <source>
        <strain evidence="3 4">Gai3-2</strain>
    </source>
</reference>
<name>A0A7D5KV43_9EURY</name>
<dbReference type="GeneID" id="56029736"/>
<gene>
    <name evidence="3" type="ORF">HUG10_12845</name>
</gene>
<proteinExistence type="predicted"/>
<dbReference type="OrthoDB" id="210068at2157"/>
<protein>
    <recommendedName>
        <fullName evidence="2">DUF8052 domain-containing protein</fullName>
    </recommendedName>
</protein>